<dbReference type="Pfam" id="PF07727">
    <property type="entry name" value="RVT_2"/>
    <property type="match status" value="1"/>
</dbReference>
<gene>
    <name evidence="2" type="ORF">FSB_LOCUS5066</name>
</gene>
<dbReference type="InterPro" id="IPR013103">
    <property type="entry name" value="RVT_2"/>
</dbReference>
<protein>
    <recommendedName>
        <fullName evidence="1">Reverse transcriptase Ty1/copia-type domain-containing protein</fullName>
    </recommendedName>
</protein>
<dbReference type="InterPro" id="IPR002110">
    <property type="entry name" value="Ankyrin_rpt"/>
</dbReference>
<dbReference type="InterPro" id="IPR036770">
    <property type="entry name" value="Ankyrin_rpt-contain_sf"/>
</dbReference>
<name>A0A2N9ERH2_FAGSY</name>
<sequence>MNGSTAANLMSSWREVCGSGNVARLAQRLLVSSAETVSDCLFIPASTATFGLNGLSTASSQPPQPRPASTATFSLKWPYPSLKRPYPSLNGLIPASTATFGLHGHIRPHPASMALARPHLGLKGLILASMATFGLNAHCIEHSRHYLAARCIECHRLYLAAVRGDWEFVKDMPNVQRVITKKSETTLHMAALANQEDFVKNLLKKMNSDDLKAENRVGNNALSYAATTGNVNIAKAMLEKNKNLANLGSGMTPLETAVFFEQSQMVEYLSTLTRIKEWDTTKPVEIFVTYVTVGMYGKALEMLKDNPDLATTKNKYDETALHVLACNPSAFASGSQPGSLRSHINSSLYNLEIHQMDVKTAFLNGELDEEIYMEQPEGFIVPGKEKKVCRLVKSLYGLKQAPKQWHEKFDNAMMSNGFRINECDKCVYVKNTTSGYVIVCLYVDDMLIMGSNNDIIKATKRMLNSKFDMKDLGVADVILGIKITRTSDGLVLSQSHYIKKVLEKFGRYDDSPVKTPVDVNLHLTKNKGNGISQLEYSQIIGSLMYIMNCTRPDIAYSVSKLSRYMSNPGEDHWKAIVRVLRYLKYTLNYGVHYTRYPAVLEGYSDANWISDTNDTKSTSGYVFTLGGAAVSWKSSKQTCIARSTMESEFIALDKAGEEAEWLRHFLEDMPMWTKPVPPICIHCDSQSAIGRAQSYMYNGKSRHIRRRHNTVRQLLSNGIISIDYIKSKDNIADLLTKGLSGECVNCSSRGMGLKPII</sequence>
<proteinExistence type="predicted"/>
<dbReference type="SUPFAM" id="SSF48403">
    <property type="entry name" value="Ankyrin repeat"/>
    <property type="match status" value="1"/>
</dbReference>
<dbReference type="Gene3D" id="1.25.40.20">
    <property type="entry name" value="Ankyrin repeat-containing domain"/>
    <property type="match status" value="1"/>
</dbReference>
<dbReference type="InterPro" id="IPR043502">
    <property type="entry name" value="DNA/RNA_pol_sf"/>
</dbReference>
<dbReference type="CDD" id="cd09272">
    <property type="entry name" value="RNase_HI_RT_Ty1"/>
    <property type="match status" value="1"/>
</dbReference>
<accession>A0A2N9ERH2</accession>
<evidence type="ECO:0000259" key="1">
    <source>
        <dbReference type="Pfam" id="PF07727"/>
    </source>
</evidence>
<dbReference type="AlphaFoldDB" id="A0A2N9ERH2"/>
<dbReference type="SUPFAM" id="SSF56672">
    <property type="entry name" value="DNA/RNA polymerases"/>
    <property type="match status" value="1"/>
</dbReference>
<dbReference type="EMBL" id="OIVN01000258">
    <property type="protein sequence ID" value="SPC77184.1"/>
    <property type="molecule type" value="Genomic_DNA"/>
</dbReference>
<dbReference type="Pfam" id="PF12796">
    <property type="entry name" value="Ank_2"/>
    <property type="match status" value="1"/>
</dbReference>
<dbReference type="PANTHER" id="PTHR11439">
    <property type="entry name" value="GAG-POL-RELATED RETROTRANSPOSON"/>
    <property type="match status" value="1"/>
</dbReference>
<organism evidence="2">
    <name type="scientific">Fagus sylvatica</name>
    <name type="common">Beechnut</name>
    <dbReference type="NCBI Taxonomy" id="28930"/>
    <lineage>
        <taxon>Eukaryota</taxon>
        <taxon>Viridiplantae</taxon>
        <taxon>Streptophyta</taxon>
        <taxon>Embryophyta</taxon>
        <taxon>Tracheophyta</taxon>
        <taxon>Spermatophyta</taxon>
        <taxon>Magnoliopsida</taxon>
        <taxon>eudicotyledons</taxon>
        <taxon>Gunneridae</taxon>
        <taxon>Pentapetalae</taxon>
        <taxon>rosids</taxon>
        <taxon>fabids</taxon>
        <taxon>Fagales</taxon>
        <taxon>Fagaceae</taxon>
        <taxon>Fagus</taxon>
    </lineage>
</organism>
<reference evidence="2" key="1">
    <citation type="submission" date="2018-02" db="EMBL/GenBank/DDBJ databases">
        <authorList>
            <person name="Cohen D.B."/>
            <person name="Kent A.D."/>
        </authorList>
    </citation>
    <scope>NUCLEOTIDE SEQUENCE</scope>
</reference>
<dbReference type="SMART" id="SM00248">
    <property type="entry name" value="ANK"/>
    <property type="match status" value="3"/>
</dbReference>
<dbReference type="PANTHER" id="PTHR11439:SF521">
    <property type="entry name" value="RNA-DIRECTED DNA POLYMERASE"/>
    <property type="match status" value="1"/>
</dbReference>
<feature type="domain" description="Reverse transcriptase Ty1/copia-type" evidence="1">
    <location>
        <begin position="348"/>
        <end position="517"/>
    </location>
</feature>
<evidence type="ECO:0000313" key="2">
    <source>
        <dbReference type="EMBL" id="SPC77184.1"/>
    </source>
</evidence>